<evidence type="ECO:0000313" key="1">
    <source>
        <dbReference type="EMBL" id="PKI66327.1"/>
    </source>
</evidence>
<keyword evidence="2" id="KW-1185">Reference proteome</keyword>
<accession>A0A2I0KCR8</accession>
<dbReference type="AlphaFoldDB" id="A0A2I0KCR8"/>
<sequence>MRDGTIRSPVGPLVGRVWAVFPCTDPNRGNRPYWSAEQTRLAPGKEQAGSGRFDRFSSPFTTVLDSQGTLLGGGVVFWFQSCRFNPYSPAKIKENRARLGTDPTGQFSGRTSPRWFPMEFCCKVSGSQLLRDPRR</sequence>
<gene>
    <name evidence="1" type="ORF">CRG98_013289</name>
</gene>
<reference evidence="1 2" key="1">
    <citation type="submission" date="2017-11" db="EMBL/GenBank/DDBJ databases">
        <title>De-novo sequencing of pomegranate (Punica granatum L.) genome.</title>
        <authorList>
            <person name="Akparov Z."/>
            <person name="Amiraslanov A."/>
            <person name="Hajiyeva S."/>
            <person name="Abbasov M."/>
            <person name="Kaur K."/>
            <person name="Hamwieh A."/>
            <person name="Solovyev V."/>
            <person name="Salamov A."/>
            <person name="Braich B."/>
            <person name="Kosarev P."/>
            <person name="Mahmoud A."/>
            <person name="Hajiyev E."/>
            <person name="Babayeva S."/>
            <person name="Izzatullayeva V."/>
            <person name="Mammadov A."/>
            <person name="Mammadov A."/>
            <person name="Sharifova S."/>
            <person name="Ojaghi J."/>
            <person name="Eynullazada K."/>
            <person name="Bayramov B."/>
            <person name="Abdulazimova A."/>
            <person name="Shahmuradov I."/>
        </authorList>
    </citation>
    <scope>NUCLEOTIDE SEQUENCE [LARGE SCALE GENOMIC DNA]</scope>
    <source>
        <strain evidence="2">cv. AG2017</strain>
        <tissue evidence="1">Leaf</tissue>
    </source>
</reference>
<name>A0A2I0KCR8_PUNGR</name>
<organism evidence="1 2">
    <name type="scientific">Punica granatum</name>
    <name type="common">Pomegranate</name>
    <dbReference type="NCBI Taxonomy" id="22663"/>
    <lineage>
        <taxon>Eukaryota</taxon>
        <taxon>Viridiplantae</taxon>
        <taxon>Streptophyta</taxon>
        <taxon>Embryophyta</taxon>
        <taxon>Tracheophyta</taxon>
        <taxon>Spermatophyta</taxon>
        <taxon>Magnoliopsida</taxon>
        <taxon>eudicotyledons</taxon>
        <taxon>Gunneridae</taxon>
        <taxon>Pentapetalae</taxon>
        <taxon>rosids</taxon>
        <taxon>malvids</taxon>
        <taxon>Myrtales</taxon>
        <taxon>Lythraceae</taxon>
        <taxon>Punica</taxon>
    </lineage>
</organism>
<protein>
    <submittedName>
        <fullName evidence="1">Uncharacterized protein</fullName>
    </submittedName>
</protein>
<comment type="caution">
    <text evidence="1">The sequence shown here is derived from an EMBL/GenBank/DDBJ whole genome shotgun (WGS) entry which is preliminary data.</text>
</comment>
<dbReference type="EMBL" id="PGOL01000679">
    <property type="protein sequence ID" value="PKI66327.1"/>
    <property type="molecule type" value="Genomic_DNA"/>
</dbReference>
<proteinExistence type="predicted"/>
<dbReference type="Proteomes" id="UP000233551">
    <property type="component" value="Unassembled WGS sequence"/>
</dbReference>
<evidence type="ECO:0000313" key="2">
    <source>
        <dbReference type="Proteomes" id="UP000233551"/>
    </source>
</evidence>